<dbReference type="EMBL" id="CAEZTU010000011">
    <property type="protein sequence ID" value="CAB4573718.1"/>
    <property type="molecule type" value="Genomic_DNA"/>
</dbReference>
<evidence type="ECO:0000256" key="5">
    <source>
        <dbReference type="ARBA" id="ARBA00023136"/>
    </source>
</evidence>
<evidence type="ECO:0000259" key="7">
    <source>
        <dbReference type="SMART" id="SM00849"/>
    </source>
</evidence>
<evidence type="ECO:0000256" key="1">
    <source>
        <dbReference type="ARBA" id="ARBA00004651"/>
    </source>
</evidence>
<accession>A0A6J6ELC2</accession>
<dbReference type="SMART" id="SM00849">
    <property type="entry name" value="Lactamase_B"/>
    <property type="match status" value="1"/>
</dbReference>
<evidence type="ECO:0000313" key="8">
    <source>
        <dbReference type="EMBL" id="CAB4573718.1"/>
    </source>
</evidence>
<feature type="transmembrane region" description="Helical" evidence="6">
    <location>
        <begin position="390"/>
        <end position="412"/>
    </location>
</feature>
<dbReference type="GO" id="GO:0030420">
    <property type="term" value="P:establishment of competence for transformation"/>
    <property type="evidence" value="ECO:0007669"/>
    <property type="project" value="InterPro"/>
</dbReference>
<feature type="transmembrane region" description="Helical" evidence="6">
    <location>
        <begin position="331"/>
        <end position="349"/>
    </location>
</feature>
<feature type="transmembrane region" description="Helical" evidence="6">
    <location>
        <begin position="459"/>
        <end position="480"/>
    </location>
</feature>
<dbReference type="CDD" id="cd07731">
    <property type="entry name" value="ComA-like_MBL-fold"/>
    <property type="match status" value="1"/>
</dbReference>
<dbReference type="Pfam" id="PF00753">
    <property type="entry name" value="Lactamase_B"/>
    <property type="match status" value="1"/>
</dbReference>
<dbReference type="InterPro" id="IPR052159">
    <property type="entry name" value="Competence_DNA_uptake"/>
</dbReference>
<feature type="transmembrane region" description="Helical" evidence="6">
    <location>
        <begin position="284"/>
        <end position="300"/>
    </location>
</feature>
<sequence>MRLDIDARFIPFALIIWINSVLAISDLKLISLAIVSLITLISFYKKINYLYALVAFVAVVSSFAHESKVRISELTPGIPVVVYAKVISDIESSSGKNIGIFRQEDTYSVIGKTFRIEETGLKKNKGFEYKSKIKLDFNQINPNIAFGTKLIAQGYLKEYNFQNITYSIKVDKVQIVKSPNLLDKSLNSIRAKFLLVTSKTKGDAVELLPGLILGDTRNQTESLNQDMRNSGLTHLTAVSGGNIAILLLAIIWLCQKFNLDLKIQILIGLVSLVLFALLVRTEPSVVRASFMGAVALLGLFEGTRKHGLSALAITICLALLIDPNLSTSWGFSLSVFATAGLLLFTRPFADQISRVIPKIPEALAVLIAVALSAQISTAGLIAGFSGQITLWSIPANMLVAPVIPFVTILGYLTLLFSIVFFPLGLLFGHLAAYFANWIGFVANQFASFDSSIIQVPKGLVGFLVISLTTGLIWLSLFLIMKFKLINLKILWFLICVSFLILFLLKNNYSKSWPMRDWQFVMCDVGQGDGLILKDATGKVLVVDVGPNGKLMNDCLKSLDVKSIDALILTHFHADHVQGLEIVRNRHEIKKIYVTWVEDPIYEVKRVREILQEFKTTHMKAGDSINLGEMVIQCLWPTTNKIEIGSIPNNSSIVNLVTIKNASFLLTGDIEPPAQEAIRKLWKLPQVDVVKIPHHGSRFQDSKFAQWTKARLALISVGEENNYGHPANSAIDLYRDSGMQVLSTDEVGSIAIEISPHDSIQVSTKE</sequence>
<evidence type="ECO:0000256" key="4">
    <source>
        <dbReference type="ARBA" id="ARBA00022989"/>
    </source>
</evidence>
<feature type="transmembrane region" description="Helical" evidence="6">
    <location>
        <begin position="232"/>
        <end position="254"/>
    </location>
</feature>
<dbReference type="Pfam" id="PF03772">
    <property type="entry name" value="Competence"/>
    <property type="match status" value="1"/>
</dbReference>
<dbReference type="NCBIfam" id="TIGR00361">
    <property type="entry name" value="ComEC_Rec2"/>
    <property type="match status" value="1"/>
</dbReference>
<keyword evidence="2" id="KW-1003">Cell membrane</keyword>
<dbReference type="NCBIfam" id="TIGR00360">
    <property type="entry name" value="ComEC_N-term"/>
    <property type="match status" value="1"/>
</dbReference>
<organism evidence="8">
    <name type="scientific">freshwater metagenome</name>
    <dbReference type="NCBI Taxonomy" id="449393"/>
    <lineage>
        <taxon>unclassified sequences</taxon>
        <taxon>metagenomes</taxon>
        <taxon>ecological metagenomes</taxon>
    </lineage>
</organism>
<dbReference type="InterPro" id="IPR035681">
    <property type="entry name" value="ComA-like_MBL"/>
</dbReference>
<dbReference type="InterPro" id="IPR004797">
    <property type="entry name" value="Competence_ComEC/Rec2"/>
</dbReference>
<comment type="subcellular location">
    <subcellularLocation>
        <location evidence="1">Cell membrane</location>
        <topology evidence="1">Multi-pass membrane protein</topology>
    </subcellularLocation>
</comment>
<protein>
    <submittedName>
        <fullName evidence="8">Unannotated protein</fullName>
    </submittedName>
</protein>
<dbReference type="InterPro" id="IPR036866">
    <property type="entry name" value="RibonucZ/Hydroxyglut_hydro"/>
</dbReference>
<feature type="domain" description="Metallo-beta-lactamase" evidence="7">
    <location>
        <begin position="526"/>
        <end position="693"/>
    </location>
</feature>
<dbReference type="PANTHER" id="PTHR30619">
    <property type="entry name" value="DNA INTERNALIZATION/COMPETENCE PROTEIN COMEC/REC2"/>
    <property type="match status" value="1"/>
</dbReference>
<evidence type="ECO:0000256" key="3">
    <source>
        <dbReference type="ARBA" id="ARBA00022692"/>
    </source>
</evidence>
<evidence type="ECO:0000256" key="2">
    <source>
        <dbReference type="ARBA" id="ARBA00022475"/>
    </source>
</evidence>
<dbReference type="Gene3D" id="3.60.15.10">
    <property type="entry name" value="Ribonuclease Z/Hydroxyacylglutathione hydrolase-like"/>
    <property type="match status" value="1"/>
</dbReference>
<dbReference type="GO" id="GO:0005886">
    <property type="term" value="C:plasma membrane"/>
    <property type="evidence" value="ECO:0007669"/>
    <property type="project" value="UniProtKB-SubCell"/>
</dbReference>
<proteinExistence type="predicted"/>
<dbReference type="SUPFAM" id="SSF56281">
    <property type="entry name" value="Metallo-hydrolase/oxidoreductase"/>
    <property type="match status" value="1"/>
</dbReference>
<dbReference type="InterPro" id="IPR004477">
    <property type="entry name" value="ComEC_N"/>
</dbReference>
<gene>
    <name evidence="8" type="ORF">UFOPK1740_00426</name>
</gene>
<name>A0A6J6ELC2_9ZZZZ</name>
<keyword evidence="5 6" id="KW-0472">Membrane</keyword>
<feature type="transmembrane region" description="Helical" evidence="6">
    <location>
        <begin position="487"/>
        <end position="504"/>
    </location>
</feature>
<dbReference type="InterPro" id="IPR001279">
    <property type="entry name" value="Metallo-B-lactamas"/>
</dbReference>
<dbReference type="AlphaFoldDB" id="A0A6J6ELC2"/>
<keyword evidence="3 6" id="KW-0812">Transmembrane</keyword>
<keyword evidence="4 6" id="KW-1133">Transmembrane helix</keyword>
<evidence type="ECO:0000256" key="6">
    <source>
        <dbReference type="SAM" id="Phobius"/>
    </source>
</evidence>
<feature type="transmembrane region" description="Helical" evidence="6">
    <location>
        <begin position="48"/>
        <end position="65"/>
    </location>
</feature>
<feature type="transmembrane region" description="Helical" evidence="6">
    <location>
        <begin position="261"/>
        <end position="278"/>
    </location>
</feature>
<reference evidence="8" key="1">
    <citation type="submission" date="2020-05" db="EMBL/GenBank/DDBJ databases">
        <authorList>
            <person name="Chiriac C."/>
            <person name="Salcher M."/>
            <person name="Ghai R."/>
            <person name="Kavagutti S V."/>
        </authorList>
    </citation>
    <scope>NUCLEOTIDE SEQUENCE</scope>
</reference>
<feature type="transmembrane region" description="Helical" evidence="6">
    <location>
        <begin position="419"/>
        <end position="439"/>
    </location>
</feature>
<feature type="transmembrane region" description="Helical" evidence="6">
    <location>
        <begin position="361"/>
        <end position="384"/>
    </location>
</feature>
<feature type="transmembrane region" description="Helical" evidence="6">
    <location>
        <begin position="12"/>
        <end position="41"/>
    </location>
</feature>
<dbReference type="PANTHER" id="PTHR30619:SF1">
    <property type="entry name" value="RECOMBINATION PROTEIN 2"/>
    <property type="match status" value="1"/>
</dbReference>